<evidence type="ECO:0000313" key="2">
    <source>
        <dbReference type="Proteomes" id="UP000298656"/>
    </source>
</evidence>
<keyword evidence="1" id="KW-0378">Hydrolase</keyword>
<reference evidence="1 2" key="1">
    <citation type="submission" date="2019-05" db="EMBL/GenBank/DDBJ databases">
        <title>Burkholderia sp. DHOD12, isolated from subtropical forest soil.</title>
        <authorList>
            <person name="Gao Z.-H."/>
            <person name="Qiu L.-H."/>
        </authorList>
    </citation>
    <scope>NUCLEOTIDE SEQUENCE [LARGE SCALE GENOMIC DNA]</scope>
    <source>
        <strain evidence="1 2">DHOD12</strain>
    </source>
</reference>
<dbReference type="Proteomes" id="UP000298656">
    <property type="component" value="Chromosome 1"/>
</dbReference>
<protein>
    <submittedName>
        <fullName evidence="1">SGNH/GDSL hydrolase family protein</fullName>
    </submittedName>
</protein>
<organism evidence="1 2">
    <name type="scientific">Trinickia violacea</name>
    <dbReference type="NCBI Taxonomy" id="2571746"/>
    <lineage>
        <taxon>Bacteria</taxon>
        <taxon>Pseudomonadati</taxon>
        <taxon>Pseudomonadota</taxon>
        <taxon>Betaproteobacteria</taxon>
        <taxon>Burkholderiales</taxon>
        <taxon>Burkholderiaceae</taxon>
        <taxon>Trinickia</taxon>
    </lineage>
</organism>
<accession>A0A4P8IJG3</accession>
<sequence length="355" mass="39706">MDARTEAPALHRRLMQYDPVLGYRFAAGLKVRIPHEGGGYLVKSNRDGFRCDHEVTPRKNGRHRVLVFGDSYTAGDGVSNGKRYSDVLEQKLPDTEVLNFGLSGSGTDQQYLIYQQYADQIDYDAVVISVLVENIQRNVLKDRGWADREGGAIRVPKPWFELSRDDELTLKGVPVPQPYKADLTSEAQGGVKALVRSGIHKMAGRLGPEYKDLCQKLTKFQPLPEYHSADNSSWKLMQAILRKWVSELKVPAVIAVVPVYQYVEETASYKDVRTRFGELAQSIDVPVYHVVDDLVRHPAEVRRMLRFEKDVHFTPFAHKLVGEALAKVVAPLLDGGASEANSMPHAAASIAMHGR</sequence>
<dbReference type="InterPro" id="IPR036514">
    <property type="entry name" value="SGNH_hydro_sf"/>
</dbReference>
<evidence type="ECO:0000313" key="1">
    <source>
        <dbReference type="EMBL" id="QCP47941.1"/>
    </source>
</evidence>
<dbReference type="Gene3D" id="3.40.50.1110">
    <property type="entry name" value="SGNH hydrolase"/>
    <property type="match status" value="1"/>
</dbReference>
<dbReference type="RefSeq" id="WP_137330783.1">
    <property type="nucleotide sequence ID" value="NZ_CP040077.1"/>
</dbReference>
<name>A0A4P8IJG3_9BURK</name>
<gene>
    <name evidence="1" type="ORF">FAZ95_01345</name>
</gene>
<dbReference type="EMBL" id="CP040077">
    <property type="protein sequence ID" value="QCP47941.1"/>
    <property type="molecule type" value="Genomic_DNA"/>
</dbReference>
<dbReference type="AlphaFoldDB" id="A0A4P8IJG3"/>
<dbReference type="KEGG" id="tvl:FAZ95_01345"/>
<dbReference type="OrthoDB" id="9786188at2"/>
<dbReference type="GO" id="GO:0016788">
    <property type="term" value="F:hydrolase activity, acting on ester bonds"/>
    <property type="evidence" value="ECO:0007669"/>
    <property type="project" value="UniProtKB-ARBA"/>
</dbReference>
<proteinExistence type="predicted"/>
<keyword evidence="2" id="KW-1185">Reference proteome</keyword>
<dbReference type="SUPFAM" id="SSF52266">
    <property type="entry name" value="SGNH hydrolase"/>
    <property type="match status" value="1"/>
</dbReference>